<dbReference type="AlphaFoldDB" id="X1JH38"/>
<dbReference type="PANTHER" id="PTHR11795">
    <property type="entry name" value="BRANCHED-CHAIN AMINO ACID TRANSPORT SYSTEM PERMEASE PROTEIN LIVH"/>
    <property type="match status" value="1"/>
</dbReference>
<keyword evidence="3" id="KW-1003">Cell membrane</keyword>
<evidence type="ECO:0000256" key="7">
    <source>
        <dbReference type="ARBA" id="ARBA00023136"/>
    </source>
</evidence>
<feature type="transmembrane region" description="Helical" evidence="9">
    <location>
        <begin position="91"/>
        <end position="114"/>
    </location>
</feature>
<keyword evidence="6 9" id="KW-1133">Transmembrane helix</keyword>
<evidence type="ECO:0000256" key="1">
    <source>
        <dbReference type="ARBA" id="ARBA00004651"/>
    </source>
</evidence>
<evidence type="ECO:0000256" key="8">
    <source>
        <dbReference type="ARBA" id="ARBA00037998"/>
    </source>
</evidence>
<dbReference type="CDD" id="cd06582">
    <property type="entry name" value="TM_PBP1_LivH_like"/>
    <property type="match status" value="1"/>
</dbReference>
<organism evidence="10">
    <name type="scientific">marine sediment metagenome</name>
    <dbReference type="NCBI Taxonomy" id="412755"/>
    <lineage>
        <taxon>unclassified sequences</taxon>
        <taxon>metagenomes</taxon>
        <taxon>ecological metagenomes</taxon>
    </lineage>
</organism>
<dbReference type="GO" id="GO:0006865">
    <property type="term" value="P:amino acid transport"/>
    <property type="evidence" value="ECO:0007669"/>
    <property type="project" value="UniProtKB-KW"/>
</dbReference>
<feature type="transmembrane region" description="Helical" evidence="9">
    <location>
        <begin position="141"/>
        <end position="159"/>
    </location>
</feature>
<dbReference type="InterPro" id="IPR001851">
    <property type="entry name" value="ABC_transp_permease"/>
</dbReference>
<proteinExistence type="inferred from homology"/>
<evidence type="ECO:0000313" key="10">
    <source>
        <dbReference type="EMBL" id="GAH77639.1"/>
    </source>
</evidence>
<dbReference type="Pfam" id="PF02653">
    <property type="entry name" value="BPD_transp_2"/>
    <property type="match status" value="1"/>
</dbReference>
<evidence type="ECO:0000256" key="2">
    <source>
        <dbReference type="ARBA" id="ARBA00022448"/>
    </source>
</evidence>
<comment type="caution">
    <text evidence="10">The sequence shown here is derived from an EMBL/GenBank/DDBJ whole genome shotgun (WGS) entry which is preliminary data.</text>
</comment>
<comment type="subcellular location">
    <subcellularLocation>
        <location evidence="1">Cell membrane</location>
        <topology evidence="1">Multi-pass membrane protein</topology>
    </subcellularLocation>
</comment>
<keyword evidence="2" id="KW-0813">Transport</keyword>
<gene>
    <name evidence="10" type="ORF">S03H2_64284</name>
</gene>
<keyword evidence="4 9" id="KW-0812">Transmembrane</keyword>
<reference evidence="10" key="1">
    <citation type="journal article" date="2014" name="Front. Microbiol.">
        <title>High frequency of phylogenetically diverse reductive dehalogenase-homologous genes in deep subseafloor sedimentary metagenomes.</title>
        <authorList>
            <person name="Kawai M."/>
            <person name="Futagami T."/>
            <person name="Toyoda A."/>
            <person name="Takaki Y."/>
            <person name="Nishi S."/>
            <person name="Hori S."/>
            <person name="Arai W."/>
            <person name="Tsubouchi T."/>
            <person name="Morono Y."/>
            <person name="Uchiyama I."/>
            <person name="Ito T."/>
            <person name="Fujiyama A."/>
            <person name="Inagaki F."/>
            <person name="Takami H."/>
        </authorList>
    </citation>
    <scope>NUCLEOTIDE SEQUENCE</scope>
    <source>
        <strain evidence="10">Expedition CK06-06</strain>
    </source>
</reference>
<evidence type="ECO:0000256" key="3">
    <source>
        <dbReference type="ARBA" id="ARBA00022475"/>
    </source>
</evidence>
<accession>X1JH38</accession>
<evidence type="ECO:0000256" key="5">
    <source>
        <dbReference type="ARBA" id="ARBA00022970"/>
    </source>
</evidence>
<evidence type="ECO:0000256" key="9">
    <source>
        <dbReference type="SAM" id="Phobius"/>
    </source>
</evidence>
<keyword evidence="5" id="KW-0029">Amino-acid transport</keyword>
<dbReference type="PANTHER" id="PTHR11795:SF451">
    <property type="entry name" value="ABC TRANSPORTER PERMEASE PROTEIN"/>
    <property type="match status" value="1"/>
</dbReference>
<sequence>MTFFLQLVISGFALGMVYALVAIGFVLILKCSKAFNIAQGHFVMIGGYLGFTFLITFGLPIWAALLLAIATASIMGLLIERLTLRPLVGQPILAVIMMTIALATILEGLATLVWGGEYKAYHGVLPTLNINIGELSVPPETLIGLIVSIIVVALLMLLFRYTKTGLAMRATAEDEQVVQSAGIKVTTV</sequence>
<protein>
    <recommendedName>
        <fullName evidence="11">Branched-chain amino acid ABC transporter permease</fullName>
    </recommendedName>
</protein>
<feature type="non-terminal residue" evidence="10">
    <location>
        <position position="188"/>
    </location>
</feature>
<evidence type="ECO:0000256" key="6">
    <source>
        <dbReference type="ARBA" id="ARBA00022989"/>
    </source>
</evidence>
<keyword evidence="7 9" id="KW-0472">Membrane</keyword>
<name>X1JH38_9ZZZZ</name>
<dbReference type="GO" id="GO:0022857">
    <property type="term" value="F:transmembrane transporter activity"/>
    <property type="evidence" value="ECO:0007669"/>
    <property type="project" value="InterPro"/>
</dbReference>
<dbReference type="InterPro" id="IPR052157">
    <property type="entry name" value="BCAA_transport_permease"/>
</dbReference>
<comment type="similarity">
    <text evidence="8">Belongs to the binding-protein-dependent transport system permease family. LivHM subfamily.</text>
</comment>
<dbReference type="GO" id="GO:0005886">
    <property type="term" value="C:plasma membrane"/>
    <property type="evidence" value="ECO:0007669"/>
    <property type="project" value="UniProtKB-SubCell"/>
</dbReference>
<evidence type="ECO:0008006" key="11">
    <source>
        <dbReference type="Google" id="ProtNLM"/>
    </source>
</evidence>
<feature type="transmembrane region" description="Helical" evidence="9">
    <location>
        <begin position="6"/>
        <end position="29"/>
    </location>
</feature>
<evidence type="ECO:0000256" key="4">
    <source>
        <dbReference type="ARBA" id="ARBA00022692"/>
    </source>
</evidence>
<dbReference type="EMBL" id="BARU01041740">
    <property type="protein sequence ID" value="GAH77639.1"/>
    <property type="molecule type" value="Genomic_DNA"/>
</dbReference>